<dbReference type="InterPro" id="IPR035901">
    <property type="entry name" value="GIY-YIG_endonuc_sf"/>
</dbReference>
<comment type="subcellular location">
    <subcellularLocation>
        <location evidence="7">Cytoplasm</location>
    </subcellularLocation>
</comment>
<dbReference type="GO" id="GO:0005737">
    <property type="term" value="C:cytoplasm"/>
    <property type="evidence" value="ECO:0007669"/>
    <property type="project" value="UniProtKB-SubCell"/>
</dbReference>
<accession>A0A1H2WY36</accession>
<dbReference type="PROSITE" id="PS50151">
    <property type="entry name" value="UVR"/>
    <property type="match status" value="1"/>
</dbReference>
<dbReference type="GO" id="GO:0009432">
    <property type="term" value="P:SOS response"/>
    <property type="evidence" value="ECO:0007669"/>
    <property type="project" value="UniProtKB-UniRule"/>
</dbReference>
<dbReference type="STRING" id="356660.SAMN05444336_102536"/>
<dbReference type="Gene3D" id="3.30.420.340">
    <property type="entry name" value="UvrC, RNAse H endonuclease domain"/>
    <property type="match status" value="1"/>
</dbReference>
<dbReference type="EMBL" id="FNMZ01000002">
    <property type="protein sequence ID" value="SDW85481.1"/>
    <property type="molecule type" value="Genomic_DNA"/>
</dbReference>
<dbReference type="Pfam" id="PF14520">
    <property type="entry name" value="HHH_5"/>
    <property type="match status" value="1"/>
</dbReference>
<dbReference type="InterPro" id="IPR001943">
    <property type="entry name" value="UVR_dom"/>
</dbReference>
<dbReference type="RefSeq" id="WP_092680764.1">
    <property type="nucleotide sequence ID" value="NZ_FNMZ01000002.1"/>
</dbReference>
<dbReference type="Proteomes" id="UP000199118">
    <property type="component" value="Unassembled WGS sequence"/>
</dbReference>
<dbReference type="AlphaFoldDB" id="A0A1H2WY36"/>
<dbReference type="PANTHER" id="PTHR30562:SF1">
    <property type="entry name" value="UVRABC SYSTEM PROTEIN C"/>
    <property type="match status" value="1"/>
</dbReference>
<feature type="compositionally biased region" description="Acidic residues" evidence="8">
    <location>
        <begin position="1"/>
        <end position="12"/>
    </location>
</feature>
<evidence type="ECO:0000259" key="11">
    <source>
        <dbReference type="PROSITE" id="PS50165"/>
    </source>
</evidence>
<name>A0A1H2WY36_9RHOB</name>
<keyword evidence="6 7" id="KW-0742">SOS response</keyword>
<sequence length="675" mass="73026">MTPSDPETDAESTPDSNAAETVAESSAHTVSAPGSEVAGAAGEGARAAAQFDEDGAARPPGEAGVTGIEVIRAQLRHLPDQPGVYRMLDARGEVLYVGKARSLKTRVASYARPTGHTARIARMISATASMMFLTTNTETEALLLEQNLIKQLKPRFNVLLRDDKSFPNIVVGDAHAFPKIAKHRGARREAGRYFGPFAGAGAVNRTLNQLQRAFLLRTCTDSVFDNRTRPCLLFQIKRCSAPCVGRISEEDYAGAVDDAVRFLEGKSSDIQKGLAEEMAAASRALEFERAAALRDRIKALTQVQAVQGINPESTDEADVVALHQEGGQACVQVFFFRAHQNWGNRAYYPRTGAGAEPAEILEAFLVQFYSTKEPPKRVLLSDPVEDVELLAEALAARRGRKVDVAVPARGEKRLLVEHALRNAKESLARKMAESSAQATLLEGLAEAFGLDSPPQRIEVYDNSHIQGAHAVGAMIVAGPEGFVKSQYRKFNIKQAGTDDDFGMMREVLERRFARLLKEDPDRELGHWPDLLLIDGGAGQISATAGILAELGVEDVALFGVAKGEDRDAGKEVFHVPGRAPFALPHRSPTLYFIQRLRDEAHRFAIGTHRAKRAKASVKNPLDDVPGVGPTRKRALLAHFGSAKGVTRAGVEELKAVSGVSEALAETIHAHFHPGA</sequence>
<evidence type="ECO:0000256" key="5">
    <source>
        <dbReference type="ARBA" id="ARBA00023204"/>
    </source>
</evidence>
<dbReference type="HAMAP" id="MF_00203">
    <property type="entry name" value="UvrC"/>
    <property type="match status" value="1"/>
</dbReference>
<dbReference type="NCBIfam" id="NF001824">
    <property type="entry name" value="PRK00558.1-5"/>
    <property type="match status" value="1"/>
</dbReference>
<dbReference type="SMART" id="SM00465">
    <property type="entry name" value="GIYc"/>
    <property type="match status" value="1"/>
</dbReference>
<keyword evidence="3 7" id="KW-0228">DNA excision</keyword>
<organism evidence="12 13">
    <name type="scientific">Albimonas donghaensis</name>
    <dbReference type="NCBI Taxonomy" id="356660"/>
    <lineage>
        <taxon>Bacteria</taxon>
        <taxon>Pseudomonadati</taxon>
        <taxon>Pseudomonadota</taxon>
        <taxon>Alphaproteobacteria</taxon>
        <taxon>Rhodobacterales</taxon>
        <taxon>Paracoccaceae</taxon>
        <taxon>Albimonas</taxon>
    </lineage>
</organism>
<dbReference type="NCBIfam" id="TIGR00194">
    <property type="entry name" value="uvrC"/>
    <property type="match status" value="1"/>
</dbReference>
<dbReference type="SUPFAM" id="SSF82771">
    <property type="entry name" value="GIY-YIG endonuclease"/>
    <property type="match status" value="1"/>
</dbReference>
<evidence type="ECO:0000256" key="2">
    <source>
        <dbReference type="ARBA" id="ARBA00022763"/>
    </source>
</evidence>
<dbReference type="FunFam" id="3.30.420.340:FF:000001">
    <property type="entry name" value="UvrABC system protein C"/>
    <property type="match status" value="1"/>
</dbReference>
<dbReference type="InterPro" id="IPR004791">
    <property type="entry name" value="UvrC"/>
</dbReference>
<proteinExistence type="inferred from homology"/>
<dbReference type="OrthoDB" id="9804933at2"/>
<dbReference type="CDD" id="cd10434">
    <property type="entry name" value="GIY-YIG_UvrC_Cho"/>
    <property type="match status" value="1"/>
</dbReference>
<feature type="domain" description="UvrC family homology region profile" evidence="11">
    <location>
        <begin position="319"/>
        <end position="547"/>
    </location>
</feature>
<evidence type="ECO:0000313" key="12">
    <source>
        <dbReference type="EMBL" id="SDW85481.1"/>
    </source>
</evidence>
<evidence type="ECO:0000256" key="7">
    <source>
        <dbReference type="HAMAP-Rule" id="MF_00203"/>
    </source>
</evidence>
<dbReference type="InterPro" id="IPR000305">
    <property type="entry name" value="GIY-YIG_endonuc"/>
</dbReference>
<dbReference type="InterPro" id="IPR001162">
    <property type="entry name" value="UvrC_RNase_H_dom"/>
</dbReference>
<dbReference type="Pfam" id="PF22920">
    <property type="entry name" value="UvrC_RNaseH"/>
    <property type="match status" value="1"/>
</dbReference>
<dbReference type="InterPro" id="IPR010994">
    <property type="entry name" value="RuvA_2-like"/>
</dbReference>
<dbReference type="InterPro" id="IPR038476">
    <property type="entry name" value="UvrC_RNase_H_dom_sf"/>
</dbReference>
<dbReference type="Gene3D" id="1.10.150.20">
    <property type="entry name" value="5' to 3' exonuclease, C-terminal subdomain"/>
    <property type="match status" value="1"/>
</dbReference>
<dbReference type="PROSITE" id="PS50165">
    <property type="entry name" value="UVRC"/>
    <property type="match status" value="1"/>
</dbReference>
<dbReference type="InterPro" id="IPR047296">
    <property type="entry name" value="GIY-YIG_UvrC_Cho"/>
</dbReference>
<evidence type="ECO:0000259" key="9">
    <source>
        <dbReference type="PROSITE" id="PS50151"/>
    </source>
</evidence>
<dbReference type="InterPro" id="IPR036876">
    <property type="entry name" value="UVR_dom_sf"/>
</dbReference>
<evidence type="ECO:0000256" key="4">
    <source>
        <dbReference type="ARBA" id="ARBA00022881"/>
    </source>
</evidence>
<comment type="similarity">
    <text evidence="7">Belongs to the UvrC family.</text>
</comment>
<dbReference type="GO" id="GO:0006289">
    <property type="term" value="P:nucleotide-excision repair"/>
    <property type="evidence" value="ECO:0007669"/>
    <property type="project" value="UniProtKB-UniRule"/>
</dbReference>
<dbReference type="InterPro" id="IPR050066">
    <property type="entry name" value="UvrABC_protein_C"/>
</dbReference>
<dbReference type="FunFam" id="3.40.1440.10:FF:000001">
    <property type="entry name" value="UvrABC system protein C"/>
    <property type="match status" value="1"/>
</dbReference>
<comment type="function">
    <text evidence="7">The UvrABC repair system catalyzes the recognition and processing of DNA lesions. UvrC both incises the 5' and 3' sides of the lesion. The N-terminal half is responsible for the 3' incision and the C-terminal half is responsible for the 5' incision.</text>
</comment>
<protein>
    <recommendedName>
        <fullName evidence="7">UvrABC system protein C</fullName>
        <shortName evidence="7">Protein UvrC</shortName>
    </recommendedName>
    <alternativeName>
        <fullName evidence="7">Excinuclease ABC subunit C</fullName>
    </alternativeName>
</protein>
<dbReference type="Pfam" id="PF01541">
    <property type="entry name" value="GIY-YIG"/>
    <property type="match status" value="1"/>
</dbReference>
<dbReference type="InterPro" id="IPR003583">
    <property type="entry name" value="Hlx-hairpin-Hlx_DNA-bd_motif"/>
</dbReference>
<feature type="domain" description="GIY-YIG" evidence="10">
    <location>
        <begin position="80"/>
        <end position="158"/>
    </location>
</feature>
<dbReference type="PANTHER" id="PTHR30562">
    <property type="entry name" value="UVRC/OXIDOREDUCTASE"/>
    <property type="match status" value="1"/>
</dbReference>
<feature type="region of interest" description="Disordered" evidence="8">
    <location>
        <begin position="1"/>
        <end position="63"/>
    </location>
</feature>
<keyword evidence="13" id="KW-1185">Reference proteome</keyword>
<gene>
    <name evidence="7" type="primary">uvrC</name>
    <name evidence="12" type="ORF">SAMN05444336_102536</name>
</gene>
<dbReference type="SUPFAM" id="SSF47781">
    <property type="entry name" value="RuvA domain 2-like"/>
    <property type="match status" value="1"/>
</dbReference>
<dbReference type="SUPFAM" id="SSF46600">
    <property type="entry name" value="C-terminal UvrC-binding domain of UvrB"/>
    <property type="match status" value="1"/>
</dbReference>
<evidence type="ECO:0000256" key="3">
    <source>
        <dbReference type="ARBA" id="ARBA00022769"/>
    </source>
</evidence>
<dbReference type="Pfam" id="PF08459">
    <property type="entry name" value="UvrC_RNaseH_dom"/>
    <property type="match status" value="1"/>
</dbReference>
<dbReference type="SMART" id="SM00278">
    <property type="entry name" value="HhH1"/>
    <property type="match status" value="2"/>
</dbReference>
<keyword evidence="2 7" id="KW-0227">DNA damage</keyword>
<feature type="compositionally biased region" description="Polar residues" evidence="8">
    <location>
        <begin position="13"/>
        <end position="29"/>
    </location>
</feature>
<dbReference type="GO" id="GO:0009380">
    <property type="term" value="C:excinuclease repair complex"/>
    <property type="evidence" value="ECO:0007669"/>
    <property type="project" value="InterPro"/>
</dbReference>
<evidence type="ECO:0000256" key="8">
    <source>
        <dbReference type="SAM" id="MobiDB-lite"/>
    </source>
</evidence>
<reference evidence="12 13" key="1">
    <citation type="submission" date="2016-10" db="EMBL/GenBank/DDBJ databases">
        <authorList>
            <person name="de Groot N.N."/>
        </authorList>
    </citation>
    <scope>NUCLEOTIDE SEQUENCE [LARGE SCALE GENOMIC DNA]</scope>
    <source>
        <strain evidence="12 13">DSM 17890</strain>
    </source>
</reference>
<keyword evidence="4 7" id="KW-0267">Excision nuclease</keyword>
<comment type="subunit">
    <text evidence="7">Interacts with UvrB in an incision complex.</text>
</comment>
<keyword evidence="5 7" id="KW-0234">DNA repair</keyword>
<keyword evidence="1 7" id="KW-0963">Cytoplasm</keyword>
<evidence type="ECO:0000256" key="1">
    <source>
        <dbReference type="ARBA" id="ARBA00022490"/>
    </source>
</evidence>
<dbReference type="GO" id="GO:0009381">
    <property type="term" value="F:excinuclease ABC activity"/>
    <property type="evidence" value="ECO:0007669"/>
    <property type="project" value="UniProtKB-UniRule"/>
</dbReference>
<evidence type="ECO:0000256" key="6">
    <source>
        <dbReference type="ARBA" id="ARBA00023236"/>
    </source>
</evidence>
<evidence type="ECO:0000313" key="13">
    <source>
        <dbReference type="Proteomes" id="UP000199118"/>
    </source>
</evidence>
<dbReference type="Pfam" id="PF02151">
    <property type="entry name" value="UVR"/>
    <property type="match status" value="1"/>
</dbReference>
<feature type="domain" description="UVR" evidence="9">
    <location>
        <begin position="268"/>
        <end position="303"/>
    </location>
</feature>
<dbReference type="Gene3D" id="4.10.860.10">
    <property type="entry name" value="UVR domain"/>
    <property type="match status" value="1"/>
</dbReference>
<evidence type="ECO:0000259" key="10">
    <source>
        <dbReference type="PROSITE" id="PS50164"/>
    </source>
</evidence>
<dbReference type="PROSITE" id="PS50164">
    <property type="entry name" value="GIY_YIG"/>
    <property type="match status" value="1"/>
</dbReference>
<dbReference type="GO" id="GO:0003677">
    <property type="term" value="F:DNA binding"/>
    <property type="evidence" value="ECO:0007669"/>
    <property type="project" value="UniProtKB-UniRule"/>
</dbReference>
<dbReference type="Gene3D" id="3.40.1440.10">
    <property type="entry name" value="GIY-YIG endonuclease"/>
    <property type="match status" value="1"/>
</dbReference>
<feature type="compositionally biased region" description="Low complexity" evidence="8">
    <location>
        <begin position="30"/>
        <end position="49"/>
    </location>
</feature>